<reference evidence="2" key="1">
    <citation type="submission" date="2022-11" db="UniProtKB">
        <authorList>
            <consortium name="WormBaseParasite"/>
        </authorList>
    </citation>
    <scope>IDENTIFICATION</scope>
</reference>
<name>A0AC35GW70_9BILA</name>
<accession>A0AC35GW70</accession>
<sequence>MEQSTQDVEVSQFETPRRFVTPTSRRSINNEDKLEIVRKWKTGMLDTKPVLKNNYVQIVEDSKVTGHICIHCEQYFIGNRIGGTQRNHKCIRRPPTFTTAQKQMAKDSSLNMIKTDLLPFAVVQKPGLLGFAKTMIEIGADLGTQVTKCITLDDVKCLLPHPTTLSNHINSLTTKKPQLYAILKRKSSDSGLSIMIDGTSKTFHYSNLTF</sequence>
<dbReference type="WBParaSite" id="PS1159_v2.g9151.t1">
    <property type="protein sequence ID" value="PS1159_v2.g9151.t1"/>
    <property type="gene ID" value="PS1159_v2.g9151"/>
</dbReference>
<evidence type="ECO:0000313" key="2">
    <source>
        <dbReference type="WBParaSite" id="PS1159_v2.g9151.t1"/>
    </source>
</evidence>
<organism evidence="1 2">
    <name type="scientific">Panagrolaimus sp. PS1159</name>
    <dbReference type="NCBI Taxonomy" id="55785"/>
    <lineage>
        <taxon>Eukaryota</taxon>
        <taxon>Metazoa</taxon>
        <taxon>Ecdysozoa</taxon>
        <taxon>Nematoda</taxon>
        <taxon>Chromadorea</taxon>
        <taxon>Rhabditida</taxon>
        <taxon>Tylenchina</taxon>
        <taxon>Panagrolaimomorpha</taxon>
        <taxon>Panagrolaimoidea</taxon>
        <taxon>Panagrolaimidae</taxon>
        <taxon>Panagrolaimus</taxon>
    </lineage>
</organism>
<protein>
    <submittedName>
        <fullName evidence="2">BED-type domain-containing protein</fullName>
    </submittedName>
</protein>
<evidence type="ECO:0000313" key="1">
    <source>
        <dbReference type="Proteomes" id="UP000887580"/>
    </source>
</evidence>
<dbReference type="Proteomes" id="UP000887580">
    <property type="component" value="Unplaced"/>
</dbReference>
<proteinExistence type="predicted"/>